<keyword evidence="1" id="KW-0732">Signal</keyword>
<protein>
    <submittedName>
        <fullName evidence="2">Natalisin</fullName>
    </submittedName>
</protein>
<organism evidence="2">
    <name type="scientific">Zophobas atratus</name>
    <name type="common">Giant mealworm beetle</name>
    <name type="synonym">Zophobas rugipes</name>
    <dbReference type="NCBI Taxonomy" id="7074"/>
    <lineage>
        <taxon>Eukaryota</taxon>
        <taxon>Metazoa</taxon>
        <taxon>Ecdysozoa</taxon>
        <taxon>Arthropoda</taxon>
        <taxon>Hexapoda</taxon>
        <taxon>Insecta</taxon>
        <taxon>Pterygota</taxon>
        <taxon>Neoptera</taxon>
        <taxon>Endopterygota</taxon>
        <taxon>Coleoptera</taxon>
        <taxon>Polyphaga</taxon>
        <taxon>Cucujiformia</taxon>
        <taxon>Tenebrionidae</taxon>
        <taxon>Zophobas</taxon>
    </lineage>
</organism>
<evidence type="ECO:0000313" key="2">
    <source>
        <dbReference type="EMBL" id="UXO98086.1"/>
    </source>
</evidence>
<evidence type="ECO:0000256" key="1">
    <source>
        <dbReference type="SAM" id="SignalP"/>
    </source>
</evidence>
<accession>A0A977XCN0</accession>
<feature type="signal peptide" evidence="1">
    <location>
        <begin position="1"/>
        <end position="18"/>
    </location>
</feature>
<name>A0A977XCN0_ZOPAT</name>
<dbReference type="AlphaFoldDB" id="A0A977XCN0"/>
<feature type="chain" id="PRO_5037309415" evidence="1">
    <location>
        <begin position="19"/>
        <end position="165"/>
    </location>
</feature>
<dbReference type="EMBL" id="ON155948">
    <property type="protein sequence ID" value="UXO98086.1"/>
    <property type="molecule type" value="mRNA"/>
</dbReference>
<proteinExistence type="evidence at transcript level"/>
<sequence length="165" mass="18986">MLISIKWLLLLTLTGVHAQEPRKRASNDRFTYEEPIVLEQEDDVSCSGGGCVKRSPGQDEFGPFWANRGKKDPTYSRSKLYAEEPHWILVRRDDKDVNDNEPFYVARGKKSFSESNSKNIAAQFWRTLFGVNSPRKLKYLQNLGVPYFLEVGRKENGNERSADIQ</sequence>
<reference evidence="2" key="1">
    <citation type="journal article" date="2022" name="J. Proteome Res.">
        <title>Neuropeptidomes of Tenebrio molitor L. and Zophobas atratus Fab. (Coleoptera, Polyphaga: Tenebrionidae).</title>
        <authorList>
            <person name="Marciniak P."/>
            <person name="Pacholska-Bogalska J."/>
            <person name="Ragionieri L."/>
        </authorList>
    </citation>
    <scope>NUCLEOTIDE SEQUENCE</scope>
    <source>
        <strain evidence="2">DN86810_c0_g1_i2</strain>
    </source>
</reference>